<dbReference type="OrthoDB" id="2186471at2759"/>
<feature type="domain" description="Zinc-ribbon 15" evidence="1">
    <location>
        <begin position="33"/>
        <end position="104"/>
    </location>
</feature>
<protein>
    <recommendedName>
        <fullName evidence="1">Zinc-ribbon 15 domain-containing protein</fullName>
    </recommendedName>
</protein>
<accession>A0A1X0QDX2</accession>
<evidence type="ECO:0000313" key="3">
    <source>
        <dbReference type="Proteomes" id="UP000192356"/>
    </source>
</evidence>
<dbReference type="AlphaFoldDB" id="A0A1X0QDX2"/>
<name>A0A1X0QDX2_9MICR</name>
<sequence length="114" mass="12912">MCFCQPCILICGTREFQGRPINIEGYPEPPNKIICPYCSNEGPAVYKTDDNYFSFCFIPCCLIGKSEPFLVCSRCSFKLGTNEYNECRCGTSVFKDQKYCQNCGTNNVHANLRT</sequence>
<keyword evidence="3" id="KW-1185">Reference proteome</keyword>
<evidence type="ECO:0000259" key="1">
    <source>
        <dbReference type="Pfam" id="PF17032"/>
    </source>
</evidence>
<proteinExistence type="predicted"/>
<dbReference type="EMBL" id="LVKB01000004">
    <property type="protein sequence ID" value="ORD98001.1"/>
    <property type="molecule type" value="Genomic_DNA"/>
</dbReference>
<dbReference type="VEuPathDB" id="MicrosporidiaDB:A0H76_2432"/>
<evidence type="ECO:0000313" key="2">
    <source>
        <dbReference type="EMBL" id="ORD98001.1"/>
    </source>
</evidence>
<organism evidence="2 3">
    <name type="scientific">Hepatospora eriocheir</name>
    <dbReference type="NCBI Taxonomy" id="1081669"/>
    <lineage>
        <taxon>Eukaryota</taxon>
        <taxon>Fungi</taxon>
        <taxon>Fungi incertae sedis</taxon>
        <taxon>Microsporidia</taxon>
        <taxon>Hepatosporidae</taxon>
        <taxon>Hepatospora</taxon>
    </lineage>
</organism>
<comment type="caution">
    <text evidence="2">The sequence shown here is derived from an EMBL/GenBank/DDBJ whole genome shotgun (WGS) entry which is preliminary data.</text>
</comment>
<dbReference type="Pfam" id="PF17032">
    <property type="entry name" value="Zn_ribbon_15"/>
    <property type="match status" value="1"/>
</dbReference>
<dbReference type="Proteomes" id="UP000192356">
    <property type="component" value="Unassembled WGS sequence"/>
</dbReference>
<dbReference type="VEuPathDB" id="MicrosporidiaDB:HERIO_181"/>
<dbReference type="InterPro" id="IPR031493">
    <property type="entry name" value="Zinc_ribbon_15"/>
</dbReference>
<gene>
    <name evidence="2" type="ORF">HERIO_181</name>
</gene>
<reference evidence="2 3" key="1">
    <citation type="journal article" date="2017" name="Environ. Microbiol.">
        <title>Decay of the glycolytic pathway and adaptation to intranuclear parasitism within Enterocytozoonidae microsporidia.</title>
        <authorList>
            <person name="Wiredu Boakye D."/>
            <person name="Jaroenlak P."/>
            <person name="Prachumwat A."/>
            <person name="Williams T.A."/>
            <person name="Bateman K.S."/>
            <person name="Itsathitphaisarn O."/>
            <person name="Sritunyalucksana K."/>
            <person name="Paszkiewicz K.H."/>
            <person name="Moore K.A."/>
            <person name="Stentiford G.D."/>
            <person name="Williams B.A."/>
        </authorList>
    </citation>
    <scope>NUCLEOTIDE SEQUENCE [LARGE SCALE GENOMIC DNA]</scope>
    <source>
        <strain evidence="2 3">GB1</strain>
    </source>
</reference>